<dbReference type="GO" id="GO:0005829">
    <property type="term" value="C:cytosol"/>
    <property type="evidence" value="ECO:0007669"/>
    <property type="project" value="TreeGrafter"/>
</dbReference>
<comment type="caution">
    <text evidence="5">The sequence shown here is derived from an EMBL/GenBank/DDBJ whole genome shotgun (WGS) entry which is preliminary data.</text>
</comment>
<gene>
    <name evidence="5" type="ORF">HNP49_002345</name>
</gene>
<keyword evidence="2 5" id="KW-0238">DNA-binding</keyword>
<keyword evidence="6" id="KW-1185">Reference proteome</keyword>
<evidence type="ECO:0000259" key="4">
    <source>
        <dbReference type="PROSITE" id="PS01124"/>
    </source>
</evidence>
<dbReference type="PROSITE" id="PS01124">
    <property type="entry name" value="HTH_ARAC_FAMILY_2"/>
    <property type="match status" value="1"/>
</dbReference>
<dbReference type="GO" id="GO:0000976">
    <property type="term" value="F:transcription cis-regulatory region binding"/>
    <property type="evidence" value="ECO:0007669"/>
    <property type="project" value="TreeGrafter"/>
</dbReference>
<dbReference type="EMBL" id="JACHLL010000004">
    <property type="protein sequence ID" value="MBB6342163.1"/>
    <property type="molecule type" value="Genomic_DNA"/>
</dbReference>
<dbReference type="PANTHER" id="PTHR47894">
    <property type="entry name" value="HTH-TYPE TRANSCRIPTIONAL REGULATOR GADX"/>
    <property type="match status" value="1"/>
</dbReference>
<dbReference type="SUPFAM" id="SSF46689">
    <property type="entry name" value="Homeodomain-like"/>
    <property type="match status" value="1"/>
</dbReference>
<evidence type="ECO:0000256" key="2">
    <source>
        <dbReference type="ARBA" id="ARBA00023125"/>
    </source>
</evidence>
<evidence type="ECO:0000313" key="6">
    <source>
        <dbReference type="Proteomes" id="UP000557193"/>
    </source>
</evidence>
<feature type="domain" description="HTH araC/xylS-type" evidence="4">
    <location>
        <begin position="250"/>
        <end position="347"/>
    </location>
</feature>
<evidence type="ECO:0000313" key="5">
    <source>
        <dbReference type="EMBL" id="MBB6342163.1"/>
    </source>
</evidence>
<dbReference type="InterPro" id="IPR032687">
    <property type="entry name" value="AraC-type_N"/>
</dbReference>
<dbReference type="PANTHER" id="PTHR47894:SF1">
    <property type="entry name" value="HTH-TYPE TRANSCRIPTIONAL REGULATOR VQSM"/>
    <property type="match status" value="1"/>
</dbReference>
<evidence type="ECO:0000256" key="3">
    <source>
        <dbReference type="ARBA" id="ARBA00023163"/>
    </source>
</evidence>
<sequence>MTILPKLTSPPEARAVQDFTLPVQYLRQVAEQLTAMDADVPAWLARSRLSEAQLNDAGFQPDFGSFCQLIQDALDSTGEGAFGLLVGERLVVNTHGILGYAAMQSGSVRQALQLVERYLGLRTSLVSVSLRQDETSAHILFTPSYALGDIQRPVLEAIVLAIKNVFDAITLGSYALTRVSFPFARPAYAELAEEMFRCEVAYDAEWAGFTLPLALLDLPLKMADPTSFREAELICQRELDKLQQAVSMSARVRRVMLEKQNGFPSLNVTARLFHLTPRTLHRRLLEEGTSFKAILEEVRHTLAVAHLQAGHLSIEEIAYTLGYTDIANFRRAFKRWEGMPPAQFREHHGRR</sequence>
<evidence type="ECO:0000256" key="1">
    <source>
        <dbReference type="ARBA" id="ARBA00023015"/>
    </source>
</evidence>
<dbReference type="Proteomes" id="UP000557193">
    <property type="component" value="Unassembled WGS sequence"/>
</dbReference>
<name>A0A7X0BT93_9PSED</name>
<dbReference type="Gene3D" id="1.10.10.60">
    <property type="entry name" value="Homeodomain-like"/>
    <property type="match status" value="1"/>
</dbReference>
<dbReference type="RefSeq" id="WP_260407155.1">
    <property type="nucleotide sequence ID" value="NZ_JACHLL010000004.1"/>
</dbReference>
<dbReference type="GO" id="GO:0003700">
    <property type="term" value="F:DNA-binding transcription factor activity"/>
    <property type="evidence" value="ECO:0007669"/>
    <property type="project" value="InterPro"/>
</dbReference>
<protein>
    <submittedName>
        <fullName evidence="5">AraC-like DNA-binding protein</fullName>
    </submittedName>
</protein>
<reference evidence="5 6" key="1">
    <citation type="submission" date="2020-08" db="EMBL/GenBank/DDBJ databases">
        <title>Functional genomics of gut bacteria from endangered species of beetles.</title>
        <authorList>
            <person name="Carlos-Shanley C."/>
        </authorList>
    </citation>
    <scope>NUCLEOTIDE SEQUENCE [LARGE SCALE GENOMIC DNA]</scope>
    <source>
        <strain evidence="5 6">S00202</strain>
    </source>
</reference>
<dbReference type="AlphaFoldDB" id="A0A7X0BT93"/>
<keyword evidence="1" id="KW-0805">Transcription regulation</keyword>
<dbReference type="Pfam" id="PF12625">
    <property type="entry name" value="Arabinose_bd"/>
    <property type="match status" value="1"/>
</dbReference>
<accession>A0A7X0BT93</accession>
<dbReference type="SMART" id="SM00342">
    <property type="entry name" value="HTH_ARAC"/>
    <property type="match status" value="1"/>
</dbReference>
<dbReference type="InterPro" id="IPR009057">
    <property type="entry name" value="Homeodomain-like_sf"/>
</dbReference>
<organism evidence="5 6">
    <name type="scientific">Pseudomonas fluvialis</name>
    <dbReference type="NCBI Taxonomy" id="1793966"/>
    <lineage>
        <taxon>Bacteria</taxon>
        <taxon>Pseudomonadati</taxon>
        <taxon>Pseudomonadota</taxon>
        <taxon>Gammaproteobacteria</taxon>
        <taxon>Pseudomonadales</taxon>
        <taxon>Pseudomonadaceae</taxon>
        <taxon>Pseudomonas</taxon>
    </lineage>
</organism>
<dbReference type="InterPro" id="IPR020449">
    <property type="entry name" value="Tscrpt_reg_AraC-type_HTH"/>
</dbReference>
<dbReference type="InterPro" id="IPR018060">
    <property type="entry name" value="HTH_AraC"/>
</dbReference>
<proteinExistence type="predicted"/>
<dbReference type="Pfam" id="PF12833">
    <property type="entry name" value="HTH_18"/>
    <property type="match status" value="1"/>
</dbReference>
<dbReference type="PRINTS" id="PR00032">
    <property type="entry name" value="HTHARAC"/>
</dbReference>
<keyword evidence="3" id="KW-0804">Transcription</keyword>